<sequence>MNIGMSFIANLQASEGMQPGNRPLDDPTRFAQTATVRCAQPGKQRSDATLAQASAVRVGTIASVALHDFGLAQRASALAAQAGNRVYQRIQLGDVVNIRTSQDDRERDTLRVDDDVVLAAEFAPVRRIGACFFPAAIARIEELSTMARAISSCPRRRNSANSVSWIRFQTPAFCHATSRRQQAVPEPQPISWGSRFHAIPERSTNTMPVSMARSGVGLRPAYRRLRGARAGSSGSMSDHSSSSMSSLAIASCRAKQDRKLTAVGKS</sequence>
<reference evidence="2 3" key="1">
    <citation type="submission" date="2020-10" db="EMBL/GenBank/DDBJ databases">
        <authorList>
            <person name="Peeters C."/>
        </authorList>
    </citation>
    <scope>NUCLEOTIDE SEQUENCE [LARGE SCALE GENOMIC DNA]</scope>
    <source>
        <strain evidence="2 3">LMG 27952</strain>
    </source>
</reference>
<feature type="region of interest" description="Disordered" evidence="1">
    <location>
        <begin position="227"/>
        <end position="248"/>
    </location>
</feature>
<accession>A0ABM8NYV6</accession>
<comment type="caution">
    <text evidence="2">The sequence shown here is derived from an EMBL/GenBank/DDBJ whole genome shotgun (WGS) entry which is preliminary data.</text>
</comment>
<dbReference type="Proteomes" id="UP000656319">
    <property type="component" value="Unassembled WGS sequence"/>
</dbReference>
<organism evidence="2 3">
    <name type="scientific">Paraburkholderia hiiakae</name>
    <dbReference type="NCBI Taxonomy" id="1081782"/>
    <lineage>
        <taxon>Bacteria</taxon>
        <taxon>Pseudomonadati</taxon>
        <taxon>Pseudomonadota</taxon>
        <taxon>Betaproteobacteria</taxon>
        <taxon>Burkholderiales</taxon>
        <taxon>Burkholderiaceae</taxon>
        <taxon>Paraburkholderia</taxon>
    </lineage>
</organism>
<gene>
    <name evidence="2" type="ORF">LMG27952_04941</name>
</gene>
<feature type="compositionally biased region" description="Low complexity" evidence="1">
    <location>
        <begin position="228"/>
        <end position="246"/>
    </location>
</feature>
<protein>
    <submittedName>
        <fullName evidence="2">Uncharacterized protein</fullName>
    </submittedName>
</protein>
<keyword evidence="3" id="KW-1185">Reference proteome</keyword>
<proteinExistence type="predicted"/>
<evidence type="ECO:0000313" key="2">
    <source>
        <dbReference type="EMBL" id="CAD6549929.1"/>
    </source>
</evidence>
<dbReference type="EMBL" id="CAJHCQ010000014">
    <property type="protein sequence ID" value="CAD6549929.1"/>
    <property type="molecule type" value="Genomic_DNA"/>
</dbReference>
<evidence type="ECO:0000313" key="3">
    <source>
        <dbReference type="Proteomes" id="UP000656319"/>
    </source>
</evidence>
<name>A0ABM8NYV6_9BURK</name>
<evidence type="ECO:0000256" key="1">
    <source>
        <dbReference type="SAM" id="MobiDB-lite"/>
    </source>
</evidence>